<dbReference type="InterPro" id="IPR003661">
    <property type="entry name" value="HisK_dim/P_dom"/>
</dbReference>
<keyword evidence="13 14" id="KW-0472">Membrane</keyword>
<dbReference type="Proteomes" id="UP000282028">
    <property type="component" value="Unassembled WGS sequence"/>
</dbReference>
<evidence type="ECO:0000256" key="1">
    <source>
        <dbReference type="ARBA" id="ARBA00000085"/>
    </source>
</evidence>
<feature type="transmembrane region" description="Helical" evidence="14">
    <location>
        <begin position="413"/>
        <end position="437"/>
    </location>
</feature>
<reference evidence="17 18" key="1">
    <citation type="submission" date="2018-10" db="EMBL/GenBank/DDBJ databases">
        <title>Phylogenomics of Brevibacillus.</title>
        <authorList>
            <person name="Dunlap C."/>
        </authorList>
    </citation>
    <scope>NUCLEOTIDE SEQUENCE [LARGE SCALE GENOMIC DNA]</scope>
    <source>
        <strain evidence="17 18">JCM 12215</strain>
    </source>
</reference>
<evidence type="ECO:0000256" key="2">
    <source>
        <dbReference type="ARBA" id="ARBA00004651"/>
    </source>
</evidence>
<dbReference type="RefSeq" id="WP_122908046.1">
    <property type="nucleotide sequence ID" value="NZ_CBCSBE010000004.1"/>
</dbReference>
<accession>A0A3M8CJM6</accession>
<evidence type="ECO:0000256" key="13">
    <source>
        <dbReference type="ARBA" id="ARBA00023136"/>
    </source>
</evidence>
<dbReference type="Pfam" id="PF00512">
    <property type="entry name" value="HisKA"/>
    <property type="match status" value="1"/>
</dbReference>
<evidence type="ECO:0000256" key="9">
    <source>
        <dbReference type="ARBA" id="ARBA00022777"/>
    </source>
</evidence>
<feature type="transmembrane region" description="Helical" evidence="14">
    <location>
        <begin position="361"/>
        <end position="381"/>
    </location>
</feature>
<dbReference type="InterPro" id="IPR036097">
    <property type="entry name" value="HisK_dim/P_sf"/>
</dbReference>
<dbReference type="Gene3D" id="1.10.287.130">
    <property type="match status" value="1"/>
</dbReference>
<keyword evidence="18" id="KW-1185">Reference proteome</keyword>
<comment type="catalytic activity">
    <reaction evidence="1">
        <text>ATP + protein L-histidine = ADP + protein N-phospho-L-histidine.</text>
        <dbReference type="EC" id="2.7.13.3"/>
    </reaction>
</comment>
<dbReference type="FunFam" id="3.30.565.10:FF:000013">
    <property type="entry name" value="Two-component sensor histidine kinase"/>
    <property type="match status" value="1"/>
</dbReference>
<dbReference type="InterPro" id="IPR050398">
    <property type="entry name" value="HssS/ArlS-like"/>
</dbReference>
<dbReference type="PANTHER" id="PTHR45528">
    <property type="entry name" value="SENSOR HISTIDINE KINASE CPXA"/>
    <property type="match status" value="1"/>
</dbReference>
<evidence type="ECO:0000256" key="7">
    <source>
        <dbReference type="ARBA" id="ARBA00022692"/>
    </source>
</evidence>
<dbReference type="PRINTS" id="PR00344">
    <property type="entry name" value="BCTRLSENSOR"/>
</dbReference>
<evidence type="ECO:0000259" key="16">
    <source>
        <dbReference type="PROSITE" id="PS50885"/>
    </source>
</evidence>
<keyword evidence="7 14" id="KW-0812">Transmembrane</keyword>
<proteinExistence type="predicted"/>
<protein>
    <recommendedName>
        <fullName evidence="3">histidine kinase</fullName>
        <ecNumber evidence="3">2.7.13.3</ecNumber>
    </recommendedName>
</protein>
<evidence type="ECO:0000256" key="10">
    <source>
        <dbReference type="ARBA" id="ARBA00022840"/>
    </source>
</evidence>
<evidence type="ECO:0000256" key="14">
    <source>
        <dbReference type="SAM" id="Phobius"/>
    </source>
</evidence>
<evidence type="ECO:0000313" key="17">
    <source>
        <dbReference type="EMBL" id="RNB75890.1"/>
    </source>
</evidence>
<dbReference type="PROSITE" id="PS50109">
    <property type="entry name" value="HIS_KIN"/>
    <property type="match status" value="1"/>
</dbReference>
<evidence type="ECO:0000256" key="4">
    <source>
        <dbReference type="ARBA" id="ARBA00022475"/>
    </source>
</evidence>
<keyword evidence="8" id="KW-0547">Nucleotide-binding</keyword>
<gene>
    <name evidence="17" type="ORF">EDM52_05620</name>
</gene>
<dbReference type="InterPro" id="IPR036890">
    <property type="entry name" value="HATPase_C_sf"/>
</dbReference>
<feature type="transmembrane region" description="Helical" evidence="14">
    <location>
        <begin position="443"/>
        <end position="464"/>
    </location>
</feature>
<feature type="domain" description="Histidine kinase" evidence="15">
    <location>
        <begin position="532"/>
        <end position="730"/>
    </location>
</feature>
<comment type="subcellular location">
    <subcellularLocation>
        <location evidence="2">Cell membrane</location>
        <topology evidence="2">Multi-pass membrane protein</topology>
    </subcellularLocation>
</comment>
<evidence type="ECO:0000256" key="11">
    <source>
        <dbReference type="ARBA" id="ARBA00022989"/>
    </source>
</evidence>
<dbReference type="FunFam" id="1.10.287.130:FF:000001">
    <property type="entry name" value="Two-component sensor histidine kinase"/>
    <property type="match status" value="1"/>
</dbReference>
<dbReference type="EC" id="2.7.13.3" evidence="3"/>
<dbReference type="SUPFAM" id="SSF55874">
    <property type="entry name" value="ATPase domain of HSP90 chaperone/DNA topoisomerase II/histidine kinase"/>
    <property type="match status" value="1"/>
</dbReference>
<evidence type="ECO:0000259" key="15">
    <source>
        <dbReference type="PROSITE" id="PS50109"/>
    </source>
</evidence>
<dbReference type="GO" id="GO:0000155">
    <property type="term" value="F:phosphorelay sensor kinase activity"/>
    <property type="evidence" value="ECO:0007669"/>
    <property type="project" value="InterPro"/>
</dbReference>
<dbReference type="InterPro" id="IPR003594">
    <property type="entry name" value="HATPase_dom"/>
</dbReference>
<keyword evidence="9" id="KW-0418">Kinase</keyword>
<dbReference type="Gene3D" id="3.30.565.10">
    <property type="entry name" value="Histidine kinase-like ATPase, C-terminal domain"/>
    <property type="match status" value="1"/>
</dbReference>
<dbReference type="GO" id="GO:0005886">
    <property type="term" value="C:plasma membrane"/>
    <property type="evidence" value="ECO:0007669"/>
    <property type="project" value="UniProtKB-SubCell"/>
</dbReference>
<dbReference type="Pfam" id="PF02518">
    <property type="entry name" value="HATPase_c"/>
    <property type="match status" value="1"/>
</dbReference>
<keyword evidence="4" id="KW-1003">Cell membrane</keyword>
<evidence type="ECO:0000313" key="18">
    <source>
        <dbReference type="Proteomes" id="UP000282028"/>
    </source>
</evidence>
<keyword evidence="10" id="KW-0067">ATP-binding</keyword>
<dbReference type="OrthoDB" id="9792991at2"/>
<dbReference type="InterPro" id="IPR004358">
    <property type="entry name" value="Sig_transdc_His_kin-like_C"/>
</dbReference>
<comment type="caution">
    <text evidence="17">The sequence shown here is derived from an EMBL/GenBank/DDBJ whole genome shotgun (WGS) entry which is preliminary data.</text>
</comment>
<dbReference type="InterPro" id="IPR003660">
    <property type="entry name" value="HAMP_dom"/>
</dbReference>
<dbReference type="SUPFAM" id="SSF47384">
    <property type="entry name" value="Homodimeric domain of signal transducing histidine kinase"/>
    <property type="match status" value="1"/>
</dbReference>
<feature type="domain" description="HAMP" evidence="16">
    <location>
        <begin position="464"/>
        <end position="517"/>
    </location>
</feature>
<evidence type="ECO:0000256" key="6">
    <source>
        <dbReference type="ARBA" id="ARBA00022679"/>
    </source>
</evidence>
<evidence type="ECO:0000256" key="8">
    <source>
        <dbReference type="ARBA" id="ARBA00022741"/>
    </source>
</evidence>
<keyword evidence="5" id="KW-0597">Phosphoprotein</keyword>
<dbReference type="GO" id="GO:0005524">
    <property type="term" value="F:ATP binding"/>
    <property type="evidence" value="ECO:0007669"/>
    <property type="project" value="UniProtKB-KW"/>
</dbReference>
<keyword evidence="12" id="KW-0902">Two-component regulatory system</keyword>
<dbReference type="PROSITE" id="PS50885">
    <property type="entry name" value="HAMP"/>
    <property type="match status" value="1"/>
</dbReference>
<name>A0A3M8CJM6_9BACL</name>
<dbReference type="AlphaFoldDB" id="A0A3M8CJM6"/>
<dbReference type="SMART" id="SM00388">
    <property type="entry name" value="HisKA"/>
    <property type="match status" value="1"/>
</dbReference>
<organism evidence="17 18">
    <name type="scientific">Brevibacillus invocatus</name>
    <dbReference type="NCBI Taxonomy" id="173959"/>
    <lineage>
        <taxon>Bacteria</taxon>
        <taxon>Bacillati</taxon>
        <taxon>Bacillota</taxon>
        <taxon>Bacilli</taxon>
        <taxon>Bacillales</taxon>
        <taxon>Paenibacillaceae</taxon>
        <taxon>Brevibacillus</taxon>
    </lineage>
</organism>
<dbReference type="EMBL" id="RHHR01000009">
    <property type="protein sequence ID" value="RNB75890.1"/>
    <property type="molecule type" value="Genomic_DNA"/>
</dbReference>
<dbReference type="SMART" id="SM00387">
    <property type="entry name" value="HATPase_c"/>
    <property type="match status" value="1"/>
</dbReference>
<keyword evidence="11 14" id="KW-1133">Transmembrane helix</keyword>
<dbReference type="InterPro" id="IPR005467">
    <property type="entry name" value="His_kinase_dom"/>
</dbReference>
<evidence type="ECO:0000256" key="5">
    <source>
        <dbReference type="ARBA" id="ARBA00022553"/>
    </source>
</evidence>
<dbReference type="PANTHER" id="PTHR45528:SF1">
    <property type="entry name" value="SENSOR HISTIDINE KINASE CPXA"/>
    <property type="match status" value="1"/>
</dbReference>
<evidence type="ECO:0000256" key="12">
    <source>
        <dbReference type="ARBA" id="ARBA00023012"/>
    </source>
</evidence>
<keyword evidence="6" id="KW-0808">Transferase</keyword>
<evidence type="ECO:0000256" key="3">
    <source>
        <dbReference type="ARBA" id="ARBA00012438"/>
    </source>
</evidence>
<sequence length="748" mass="85380">MDIKSKSKRYIALALLAFVLVTTIIALVVADIYDDRRYLDKDYFLNQNSYQITEELAIFAKLLKDVHVDHAAYADKTPQQKVDGDLLDDLSMERDQKLNQLEENLSAQYNTRIEEARAAGNDSQAALLTTERENKRTNAVKQIQAEYDAKVKEIASAKDKKVEDLKFNLLLRDGTFKYAIQDKKNNKVYTNLDYEPTEAEIRQNALISVQLPQRKGERSWGLSRFFQENQWEGIIYIPRVAESYSPAFARSEASSEAVIDGYYHRIIDDATYYQSIRERLLKEIGLLMICLIGAVVLFRYLKQNQALEHPLVAKSQSLLRRIPLDVRLLSLLPAGVIYLVFTFETNFFWLPIGFDHFSTLALLTPLTAYFLLYVVEAWSIYKNPESLSQQWQNSLYMKVFSLLRDSFADRGMFFKLVILLGLTIGMCVSAGVGLLALMKSEPIFLFLAFLYSVFYVMFVLPYILRRTALLNRITRGVEQMSAGNFDVVIDAGKTKGKLANTAHALNNLKQSVKQSLDDQMKSERLKSELITNVSHDLKTPLTSIINYVDLLKREDLSTEDRSNYLNVLERKTDRLKVLIDDLFEAAKMASGSVELNIEQVNVAALLRQTLAECDDKIEQSSLTFRVNIEQNKIYAPLDGKKTWRVFENLISNALKYSLPNTRVHVDLIELPDKVQLTIKNVSAYEINFDADELFERFKRADESRNTEGSGLGLAIAKSIVELQGGNLSIDIDGDYFKVIVVFHKFKPA</sequence>
<feature type="transmembrane region" description="Helical" evidence="14">
    <location>
        <begin position="322"/>
        <end position="341"/>
    </location>
</feature>
<dbReference type="CDD" id="cd00082">
    <property type="entry name" value="HisKA"/>
    <property type="match status" value="1"/>
</dbReference>
<feature type="transmembrane region" description="Helical" evidence="14">
    <location>
        <begin position="284"/>
        <end position="301"/>
    </location>
</feature>